<proteinExistence type="predicted"/>
<keyword evidence="1" id="KW-0479">Metal-binding</keyword>
<name>A0A9J6BVJ9_POLVA</name>
<dbReference type="OrthoDB" id="756206at2759"/>
<dbReference type="Proteomes" id="UP001107558">
    <property type="component" value="Chromosome 3"/>
</dbReference>
<feature type="region of interest" description="Disordered" evidence="5">
    <location>
        <begin position="734"/>
        <end position="766"/>
    </location>
</feature>
<keyword evidence="9" id="KW-1185">Reference proteome</keyword>
<dbReference type="SUPFAM" id="SSF54236">
    <property type="entry name" value="Ubiquitin-like"/>
    <property type="match status" value="1"/>
</dbReference>
<feature type="compositionally biased region" description="Low complexity" evidence="5">
    <location>
        <begin position="800"/>
        <end position="814"/>
    </location>
</feature>
<dbReference type="PANTHER" id="PTHR46728:SF1">
    <property type="entry name" value="AN1-TYPE ZINC FINGER PROTEIN 4"/>
    <property type="match status" value="1"/>
</dbReference>
<evidence type="ECO:0000313" key="8">
    <source>
        <dbReference type="EMBL" id="KAG5673563.1"/>
    </source>
</evidence>
<feature type="region of interest" description="Disordered" evidence="5">
    <location>
        <begin position="137"/>
        <end position="166"/>
    </location>
</feature>
<dbReference type="Gene3D" id="3.10.20.90">
    <property type="entry name" value="Phosphatidylinositol 3-kinase Catalytic Subunit, Chain A, domain 1"/>
    <property type="match status" value="1"/>
</dbReference>
<dbReference type="InterPro" id="IPR000058">
    <property type="entry name" value="Znf_AN1"/>
</dbReference>
<dbReference type="PROSITE" id="PS50053">
    <property type="entry name" value="UBIQUITIN_2"/>
    <property type="match status" value="1"/>
</dbReference>
<dbReference type="Pfam" id="PF01428">
    <property type="entry name" value="zf-AN1"/>
    <property type="match status" value="1"/>
</dbReference>
<feature type="domain" description="AN1-type" evidence="7">
    <location>
        <begin position="1003"/>
        <end position="1050"/>
    </location>
</feature>
<evidence type="ECO:0000256" key="3">
    <source>
        <dbReference type="ARBA" id="ARBA00022833"/>
    </source>
</evidence>
<dbReference type="PANTHER" id="PTHR46728">
    <property type="entry name" value="AN1-TYPE ZINC FINGER PROTEIN 4"/>
    <property type="match status" value="1"/>
</dbReference>
<gene>
    <name evidence="8" type="ORF">PVAND_003601</name>
</gene>
<evidence type="ECO:0000256" key="5">
    <source>
        <dbReference type="SAM" id="MobiDB-lite"/>
    </source>
</evidence>
<evidence type="ECO:0000256" key="2">
    <source>
        <dbReference type="ARBA" id="ARBA00022771"/>
    </source>
</evidence>
<feature type="compositionally biased region" description="Low complexity" evidence="5">
    <location>
        <begin position="747"/>
        <end position="766"/>
    </location>
</feature>
<dbReference type="InterPro" id="IPR000626">
    <property type="entry name" value="Ubiquitin-like_dom"/>
</dbReference>
<feature type="compositionally biased region" description="Low complexity" evidence="5">
    <location>
        <begin position="144"/>
        <end position="166"/>
    </location>
</feature>
<comment type="caution">
    <text evidence="8">The sequence shown here is derived from an EMBL/GenBank/DDBJ whole genome shotgun (WGS) entry which is preliminary data.</text>
</comment>
<dbReference type="AlphaFoldDB" id="A0A9J6BVJ9"/>
<dbReference type="PROSITE" id="PS51039">
    <property type="entry name" value="ZF_AN1"/>
    <property type="match status" value="1"/>
</dbReference>
<dbReference type="InterPro" id="IPR053061">
    <property type="entry name" value="AN1-type_zinc_finger"/>
</dbReference>
<feature type="region of interest" description="Disordered" evidence="5">
    <location>
        <begin position="800"/>
        <end position="819"/>
    </location>
</feature>
<accession>A0A9J6BVJ9</accession>
<organism evidence="8 9">
    <name type="scientific">Polypedilum vanderplanki</name>
    <name type="common">Sleeping chironomid midge</name>
    <dbReference type="NCBI Taxonomy" id="319348"/>
    <lineage>
        <taxon>Eukaryota</taxon>
        <taxon>Metazoa</taxon>
        <taxon>Ecdysozoa</taxon>
        <taxon>Arthropoda</taxon>
        <taxon>Hexapoda</taxon>
        <taxon>Insecta</taxon>
        <taxon>Pterygota</taxon>
        <taxon>Neoptera</taxon>
        <taxon>Endopterygota</taxon>
        <taxon>Diptera</taxon>
        <taxon>Nematocera</taxon>
        <taxon>Chironomoidea</taxon>
        <taxon>Chironomidae</taxon>
        <taxon>Chironominae</taxon>
        <taxon>Polypedilum</taxon>
        <taxon>Polypedilum</taxon>
    </lineage>
</organism>
<dbReference type="GO" id="GO:0008270">
    <property type="term" value="F:zinc ion binding"/>
    <property type="evidence" value="ECO:0007669"/>
    <property type="project" value="UniProtKB-KW"/>
</dbReference>
<dbReference type="InterPro" id="IPR029071">
    <property type="entry name" value="Ubiquitin-like_domsf"/>
</dbReference>
<dbReference type="EMBL" id="JADBJN010000003">
    <property type="protein sequence ID" value="KAG5673563.1"/>
    <property type="molecule type" value="Genomic_DNA"/>
</dbReference>
<evidence type="ECO:0000259" key="6">
    <source>
        <dbReference type="PROSITE" id="PS50053"/>
    </source>
</evidence>
<dbReference type="Gene3D" id="4.10.1110.10">
    <property type="entry name" value="AN1-like Zinc finger"/>
    <property type="match status" value="1"/>
</dbReference>
<reference evidence="8" key="1">
    <citation type="submission" date="2021-03" db="EMBL/GenBank/DDBJ databases">
        <title>Chromosome level genome of the anhydrobiotic midge Polypedilum vanderplanki.</title>
        <authorList>
            <person name="Yoshida Y."/>
            <person name="Kikawada T."/>
            <person name="Gusev O."/>
        </authorList>
    </citation>
    <scope>NUCLEOTIDE SEQUENCE</scope>
    <source>
        <strain evidence="8">NIAS01</strain>
        <tissue evidence="8">Whole body or cell culture</tissue>
    </source>
</reference>
<sequence>MDQQRKKIIIESLLTGSQFELGINEHDKVLVVKSNIQKVLGIPSNQIHLLYNQNELNDSMILKDIPNFHEGIKLKLVLGMKVGPISSVRRFPLTDYDNWFDDVIHQNSKREEPLTIKTKYLVYKGCKKNVHRLWKMNGSDGKGKSSVSGHNSKFSKSSSSSTSFFGSLGGRDDDKIKKMTDQTIQENIRTTEKVNQLRLKMELVNARKKLKSLKFPIKSKINVSSSSSKIDDNQLNTSLSTADTIQTSEDISKEMTDKTIMIPSVTTVSLTKAKDINNDKVIQMQSKQDRNLSAESKMKIKENLSRNRSFKTIVAQPTITTSSSSMSLFNGDINSLEYCFSGNSNDNDIFSSTTASGNKLGRSLSFQSNFIYNRNDNNTCVDSALTTIESNSTPIIQEYVEHKICSNASASPTTTATANKIGSKSKDGYSSSMQDLFLQDLLLTKSPPNSAHAKYNTSSNATSISTNSALKIPDENTLEMFKGTAITKVNSGDEYFILPKLLVREDSPPILESSLGVVQESKNEDLLEIGVGKQQSAESLIEFYENLTSSSSSLASKINDFECYHHPTSANRFYHSDLDLNQLNDRFKNNLSLSSHNIHNTSDGELGDTIDGEWPRSNLLLLSINQTTKDEQQSQSNDYNNLIEDVNYDKFLNELLNNDLCTGTQTATAVHLSDDKKSKKCIESKNNFGDIGSNNKTIIRENNNEMIDLFGNDLDSVLTKKISMGRIAPKKPIDKLKSFSSNPQLGNNTLSTQESSNLTTTTSTTTVHIPQLSRLDAVPTKYRRGYINLNDACLSNSDLSAPTKTLPSSSSKLSKSSDRKLLLPPKESNANFHLGATTLLHYQNKDSLDIKERIQKTPTTLDCFDSGAGTSSGRQSRFEYCNSYYSNLNQFPTSSSIHRNNKTPEGANFDFQSEENLFNMNFDSFYEDFVDSAELSWSSTSSASSTSFDSSSISSMYDKKYVILPEIKLENKVSKTEEKASIIAKDNESKTSLTSCNTQQKESSGKLRCFHCNKRLGIIMIMKCHCNENFCPAHKYPEVHNCSYDYKENGRKKLERENPLVCSHKLPKI</sequence>
<dbReference type="SMART" id="SM00154">
    <property type="entry name" value="ZnF_AN1"/>
    <property type="match status" value="1"/>
</dbReference>
<dbReference type="Pfam" id="PF00240">
    <property type="entry name" value="ubiquitin"/>
    <property type="match status" value="1"/>
</dbReference>
<dbReference type="SUPFAM" id="SSF118310">
    <property type="entry name" value="AN1-like Zinc finger"/>
    <property type="match status" value="1"/>
</dbReference>
<keyword evidence="2 4" id="KW-0863">Zinc-finger</keyword>
<dbReference type="InterPro" id="IPR035896">
    <property type="entry name" value="AN1-like_Znf"/>
</dbReference>
<evidence type="ECO:0008006" key="10">
    <source>
        <dbReference type="Google" id="ProtNLM"/>
    </source>
</evidence>
<evidence type="ECO:0000259" key="7">
    <source>
        <dbReference type="PROSITE" id="PS51039"/>
    </source>
</evidence>
<protein>
    <recommendedName>
        <fullName evidence="10">AN1-type zinc finger protein 4</fullName>
    </recommendedName>
</protein>
<evidence type="ECO:0000256" key="1">
    <source>
        <dbReference type="ARBA" id="ARBA00022723"/>
    </source>
</evidence>
<feature type="domain" description="Ubiquitin-like" evidence="6">
    <location>
        <begin position="6"/>
        <end position="64"/>
    </location>
</feature>
<evidence type="ECO:0000313" key="9">
    <source>
        <dbReference type="Proteomes" id="UP001107558"/>
    </source>
</evidence>
<evidence type="ECO:0000256" key="4">
    <source>
        <dbReference type="PROSITE-ProRule" id="PRU00449"/>
    </source>
</evidence>
<keyword evidence="3" id="KW-0862">Zinc</keyword>